<keyword evidence="2 8" id="KW-0812">Transmembrane</keyword>
<dbReference type="GO" id="GO:0005524">
    <property type="term" value="F:ATP binding"/>
    <property type="evidence" value="ECO:0007669"/>
    <property type="project" value="UniProtKB-KW"/>
</dbReference>
<dbReference type="STRING" id="94208.A0A2S4KVY1"/>
<evidence type="ECO:0000313" key="11">
    <source>
        <dbReference type="Proteomes" id="UP000237481"/>
    </source>
</evidence>
<evidence type="ECO:0000256" key="1">
    <source>
        <dbReference type="ARBA" id="ARBA00022448"/>
    </source>
</evidence>
<feature type="transmembrane region" description="Helical" evidence="8">
    <location>
        <begin position="345"/>
        <end position="368"/>
    </location>
</feature>
<dbReference type="EMBL" id="PKSG01000530">
    <property type="protein sequence ID" value="POR34346.1"/>
    <property type="molecule type" value="Genomic_DNA"/>
</dbReference>
<feature type="transmembrane region" description="Helical" evidence="8">
    <location>
        <begin position="374"/>
        <end position="392"/>
    </location>
</feature>
<keyword evidence="3" id="KW-0547">Nucleotide-binding</keyword>
<dbReference type="OrthoDB" id="6500128at2759"/>
<keyword evidence="6 8" id="KW-0472">Membrane</keyword>
<feature type="compositionally biased region" description="Low complexity" evidence="7">
    <location>
        <begin position="49"/>
        <end position="67"/>
    </location>
</feature>
<dbReference type="GO" id="GO:0016020">
    <property type="term" value="C:membrane"/>
    <property type="evidence" value="ECO:0007669"/>
    <property type="project" value="InterPro"/>
</dbReference>
<dbReference type="PANTHER" id="PTHR24223">
    <property type="entry name" value="ATP-BINDING CASSETTE SUB-FAMILY C"/>
    <property type="match status" value="1"/>
</dbReference>
<comment type="caution">
    <text evidence="10">The sequence shown here is derived from an EMBL/GenBank/DDBJ whole genome shotgun (WGS) entry which is preliminary data.</text>
</comment>
<evidence type="ECO:0000259" key="9">
    <source>
        <dbReference type="PROSITE" id="PS50929"/>
    </source>
</evidence>
<feature type="region of interest" description="Disordered" evidence="7">
    <location>
        <begin position="1"/>
        <end position="74"/>
    </location>
</feature>
<name>A0A2S4KVY1_9HYPO</name>
<evidence type="ECO:0000256" key="4">
    <source>
        <dbReference type="ARBA" id="ARBA00022840"/>
    </source>
</evidence>
<proteinExistence type="predicted"/>
<dbReference type="GO" id="GO:0016887">
    <property type="term" value="F:ATP hydrolysis activity"/>
    <property type="evidence" value="ECO:0007669"/>
    <property type="project" value="InterPro"/>
</dbReference>
<evidence type="ECO:0000256" key="6">
    <source>
        <dbReference type="ARBA" id="ARBA00023136"/>
    </source>
</evidence>
<dbReference type="InterPro" id="IPR027417">
    <property type="entry name" value="P-loop_NTPase"/>
</dbReference>
<feature type="region of interest" description="Disordered" evidence="7">
    <location>
        <begin position="551"/>
        <end position="596"/>
    </location>
</feature>
<dbReference type="InterPro" id="IPR050173">
    <property type="entry name" value="ABC_transporter_C-like"/>
</dbReference>
<dbReference type="Pfam" id="PF00005">
    <property type="entry name" value="ABC_tran"/>
    <property type="match status" value="1"/>
</dbReference>
<dbReference type="Pfam" id="PF00664">
    <property type="entry name" value="ABC_membrane"/>
    <property type="match status" value="1"/>
</dbReference>
<dbReference type="InterPro" id="IPR011527">
    <property type="entry name" value="ABC1_TM_dom"/>
</dbReference>
<dbReference type="SUPFAM" id="SSF52540">
    <property type="entry name" value="P-loop containing nucleoside triphosphate hydrolases"/>
    <property type="match status" value="1"/>
</dbReference>
<feature type="transmembrane region" description="Helical" evidence="8">
    <location>
        <begin position="456"/>
        <end position="478"/>
    </location>
</feature>
<feature type="region of interest" description="Disordered" evidence="7">
    <location>
        <begin position="279"/>
        <end position="322"/>
    </location>
</feature>
<evidence type="ECO:0000256" key="3">
    <source>
        <dbReference type="ARBA" id="ARBA00022741"/>
    </source>
</evidence>
<dbReference type="Gene3D" id="1.20.1560.10">
    <property type="entry name" value="ABC transporter type 1, transmembrane domain"/>
    <property type="match status" value="1"/>
</dbReference>
<dbReference type="Proteomes" id="UP000237481">
    <property type="component" value="Unassembled WGS sequence"/>
</dbReference>
<feature type="compositionally biased region" description="Basic and acidic residues" evidence="7">
    <location>
        <begin position="27"/>
        <end position="44"/>
    </location>
</feature>
<accession>A0A2S4KVY1</accession>
<keyword evidence="1" id="KW-0813">Transport</keyword>
<keyword evidence="5 8" id="KW-1133">Transmembrane helix</keyword>
<dbReference type="InterPro" id="IPR003439">
    <property type="entry name" value="ABC_transporter-like_ATP-bd"/>
</dbReference>
<dbReference type="SUPFAM" id="SSF90123">
    <property type="entry name" value="ABC transporter transmembrane region"/>
    <property type="match status" value="1"/>
</dbReference>
<feature type="domain" description="ABC transmembrane type-1" evidence="9">
    <location>
        <begin position="175"/>
        <end position="514"/>
    </location>
</feature>
<evidence type="ECO:0000256" key="5">
    <source>
        <dbReference type="ARBA" id="ARBA00022989"/>
    </source>
</evidence>
<protein>
    <submittedName>
        <fullName evidence="10">ABC transporter family protein</fullName>
    </submittedName>
</protein>
<organism evidence="10 11">
    <name type="scientific">Tolypocladium paradoxum</name>
    <dbReference type="NCBI Taxonomy" id="94208"/>
    <lineage>
        <taxon>Eukaryota</taxon>
        <taxon>Fungi</taxon>
        <taxon>Dikarya</taxon>
        <taxon>Ascomycota</taxon>
        <taxon>Pezizomycotina</taxon>
        <taxon>Sordariomycetes</taxon>
        <taxon>Hypocreomycetidae</taxon>
        <taxon>Hypocreales</taxon>
        <taxon>Ophiocordycipitaceae</taxon>
        <taxon>Tolypocladium</taxon>
    </lineage>
</organism>
<keyword evidence="11" id="KW-1185">Reference proteome</keyword>
<dbReference type="Gene3D" id="3.40.50.300">
    <property type="entry name" value="P-loop containing nucleotide triphosphate hydrolases"/>
    <property type="match status" value="1"/>
</dbReference>
<dbReference type="InterPro" id="IPR036640">
    <property type="entry name" value="ABC1_TM_sf"/>
</dbReference>
<dbReference type="PROSITE" id="PS50929">
    <property type="entry name" value="ABC_TM1F"/>
    <property type="match status" value="1"/>
</dbReference>
<feature type="compositionally biased region" description="Polar residues" evidence="7">
    <location>
        <begin position="551"/>
        <end position="560"/>
    </location>
</feature>
<sequence length="689" mass="75638">MAADDAPESKEVKAPGAFATAVQPTTSEERHVVDDKDDKTEQARETGLAATRSCATDASAATAATTAPEPKPRKWYSRANPLRWGGIPRVPDERIVSREYGAGFLSKLMFQWMTPLMTTGYKRPLEQSDIWTINPDRAVEPLTAKVKAAFERRVAGGQKNALFWALHESFRFEFWLGGLCALLGTLLQVLSPFTLRFLIQFAADAFVANVEGGPAPPIAHGVGLAIGITLMQVLQSFCVSHFIYRGMMMGGQSRGVLIGIIYEKAMVISGRAKAGGARETLMPEVHDEGEQAKGKEESGTEQRSKKNKGKKQEAKKGPAQRDGVGWANGRIVTLMSVDTYRIDEAAALFHMTWTSPIACLVTLVVLVINLTYSALAGFALLVIGLPALTRAIRSLFRRRKAINKVTDQRVSLTQEILQSVRFVKYFGWEQAFMRRLGEFRSREIHAIQVLLAIRNAINAVSMSLPIFASMLSFIAYSLSNHTLAPAQVFSSLALFNGLRIPLNLLPLVLGQVTDAWSSLKRVEEFLVEEEQEEDVINRPDGDNAIEMHNASFTWERTPTQDPDRGTIAGPDKDKKAKPSKPQQAPQPGSSGDDTASTLVEEREPFKLQDLSFTAGRNELIAVIGTVGSGKSSLLASLAGDMRKTGGDVVFGASRAFCPQYAWIQNTTLQNNITFGKDMDRPWYKAVIEA</sequence>
<keyword evidence="4" id="KW-0067">ATP-binding</keyword>
<reference evidence="10 11" key="1">
    <citation type="submission" date="2018-01" db="EMBL/GenBank/DDBJ databases">
        <title>Harnessing the power of phylogenomics to disentangle the directionality and signatures of interkingdom host jumping in the parasitic fungal genus Tolypocladium.</title>
        <authorList>
            <person name="Quandt C.A."/>
            <person name="Patterson W."/>
            <person name="Spatafora J.W."/>
        </authorList>
    </citation>
    <scope>NUCLEOTIDE SEQUENCE [LARGE SCALE GENOMIC DNA]</scope>
    <source>
        <strain evidence="10 11">NRBC 100945</strain>
    </source>
</reference>
<evidence type="ECO:0000256" key="7">
    <source>
        <dbReference type="SAM" id="MobiDB-lite"/>
    </source>
</evidence>
<gene>
    <name evidence="10" type="ORF">TPAR_05454</name>
</gene>
<feature type="compositionally biased region" description="Low complexity" evidence="7">
    <location>
        <begin position="579"/>
        <end position="592"/>
    </location>
</feature>
<dbReference type="AlphaFoldDB" id="A0A2S4KVY1"/>
<feature type="compositionally biased region" description="Basic and acidic residues" evidence="7">
    <location>
        <begin position="284"/>
        <end position="316"/>
    </location>
</feature>
<dbReference type="CDD" id="cd18597">
    <property type="entry name" value="ABC_6TM_YOR1_D1_like"/>
    <property type="match status" value="1"/>
</dbReference>
<feature type="transmembrane region" description="Helical" evidence="8">
    <location>
        <begin position="174"/>
        <end position="198"/>
    </location>
</feature>
<feature type="transmembrane region" description="Helical" evidence="8">
    <location>
        <begin position="218"/>
        <end position="244"/>
    </location>
</feature>
<evidence type="ECO:0000256" key="8">
    <source>
        <dbReference type="SAM" id="Phobius"/>
    </source>
</evidence>
<dbReference type="PANTHER" id="PTHR24223:SF464">
    <property type="entry name" value="ABC-TYPE TRANSPORTER CICA"/>
    <property type="match status" value="1"/>
</dbReference>
<dbReference type="GO" id="GO:0140359">
    <property type="term" value="F:ABC-type transporter activity"/>
    <property type="evidence" value="ECO:0007669"/>
    <property type="project" value="InterPro"/>
</dbReference>
<evidence type="ECO:0000256" key="2">
    <source>
        <dbReference type="ARBA" id="ARBA00022692"/>
    </source>
</evidence>
<evidence type="ECO:0000313" key="10">
    <source>
        <dbReference type="EMBL" id="POR34346.1"/>
    </source>
</evidence>